<dbReference type="Gene3D" id="2.60.120.10">
    <property type="entry name" value="Jelly Rolls"/>
    <property type="match status" value="1"/>
</dbReference>
<organism evidence="1 2">
    <name type="scientific">Dongia mobilis</name>
    <dbReference type="NCBI Taxonomy" id="578943"/>
    <lineage>
        <taxon>Bacteria</taxon>
        <taxon>Pseudomonadati</taxon>
        <taxon>Pseudomonadota</taxon>
        <taxon>Alphaproteobacteria</taxon>
        <taxon>Rhodospirillales</taxon>
        <taxon>Dongiaceae</taxon>
        <taxon>Dongia</taxon>
    </lineage>
</organism>
<sequence length="231" mass="25712">MHPRQPALHHLVETIDVHLSSCTREVAGIAEIRAALAAFRCRIVPRDLPERQSRPAIGDLDAILELVARQSGAELAAAIRAALPWLNWVTYGAYPLAEIGPRFPTHHAFASLSALYDPEYALDFDLGLFLIAPFTLYRDHRHKAPELYLPLTGPSLWRFGLEDSWQKREAGEPVWNPPFALHATRVEAVPFLCLYGWSRDVHFPAGVAPAGDWREIEAQLAQQGSTSGDLP</sequence>
<proteinExistence type="predicted"/>
<dbReference type="RefSeq" id="WP_133611900.1">
    <property type="nucleotide sequence ID" value="NZ_SNYW01000006.1"/>
</dbReference>
<dbReference type="EMBL" id="SNYW01000006">
    <property type="protein sequence ID" value="TDQ83859.1"/>
    <property type="molecule type" value="Genomic_DNA"/>
</dbReference>
<dbReference type="InterPro" id="IPR031723">
    <property type="entry name" value="DMSP_lyase"/>
</dbReference>
<evidence type="ECO:0000313" key="1">
    <source>
        <dbReference type="EMBL" id="TDQ83859.1"/>
    </source>
</evidence>
<dbReference type="InterPro" id="IPR011051">
    <property type="entry name" value="RmlC_Cupin_sf"/>
</dbReference>
<dbReference type="AlphaFoldDB" id="A0A4R6WU07"/>
<evidence type="ECO:0000313" key="2">
    <source>
        <dbReference type="Proteomes" id="UP000295783"/>
    </source>
</evidence>
<accession>A0A4R6WU07</accession>
<dbReference type="Pfam" id="PF16867">
    <property type="entry name" value="DMSP_lyase"/>
    <property type="match status" value="1"/>
</dbReference>
<dbReference type="Proteomes" id="UP000295783">
    <property type="component" value="Unassembled WGS sequence"/>
</dbReference>
<comment type="caution">
    <text evidence="1">The sequence shown here is derived from an EMBL/GenBank/DDBJ whole genome shotgun (WGS) entry which is preliminary data.</text>
</comment>
<reference evidence="1 2" key="1">
    <citation type="submission" date="2019-03" db="EMBL/GenBank/DDBJ databases">
        <title>Genomic Encyclopedia of Type Strains, Phase III (KMG-III): the genomes of soil and plant-associated and newly described type strains.</title>
        <authorList>
            <person name="Whitman W."/>
        </authorList>
    </citation>
    <scope>NUCLEOTIDE SEQUENCE [LARGE SCALE GENOMIC DNA]</scope>
    <source>
        <strain evidence="1 2">CGMCC 1.7660</strain>
    </source>
</reference>
<dbReference type="SUPFAM" id="SSF51182">
    <property type="entry name" value="RmlC-like cupins"/>
    <property type="match status" value="1"/>
</dbReference>
<keyword evidence="2" id="KW-1185">Reference proteome</keyword>
<keyword evidence="1" id="KW-0456">Lyase</keyword>
<gene>
    <name evidence="1" type="ORF">A8950_0403</name>
</gene>
<protein>
    <submittedName>
        <fullName evidence="1">Dimethlysulfoniopropionate lyase</fullName>
    </submittedName>
</protein>
<dbReference type="GO" id="GO:0047869">
    <property type="term" value="F:dimethylpropiothetin dethiomethylase activity"/>
    <property type="evidence" value="ECO:0007669"/>
    <property type="project" value="InterPro"/>
</dbReference>
<dbReference type="OrthoDB" id="9083851at2"/>
<name>A0A4R6WU07_9PROT</name>
<dbReference type="InterPro" id="IPR014710">
    <property type="entry name" value="RmlC-like_jellyroll"/>
</dbReference>